<dbReference type="Gene3D" id="2.60.40.790">
    <property type="match status" value="1"/>
</dbReference>
<gene>
    <name evidence="6" type="primary">HSP30</name>
    <name evidence="6" type="ORF">AMEX_G22299</name>
</gene>
<dbReference type="InterPro" id="IPR001436">
    <property type="entry name" value="Alpha-crystallin/sHSP_animal"/>
</dbReference>
<evidence type="ECO:0000256" key="2">
    <source>
        <dbReference type="PROSITE-ProRule" id="PRU00285"/>
    </source>
</evidence>
<dbReference type="EMBL" id="JAICCE010000019">
    <property type="protein sequence ID" value="KAG9264064.1"/>
    <property type="molecule type" value="Genomic_DNA"/>
</dbReference>
<evidence type="ECO:0000313" key="6">
    <source>
        <dbReference type="EMBL" id="KAG9264064.1"/>
    </source>
</evidence>
<evidence type="ECO:0000259" key="5">
    <source>
        <dbReference type="PROSITE" id="PS01031"/>
    </source>
</evidence>
<dbReference type="PANTHER" id="PTHR45640">
    <property type="entry name" value="HEAT SHOCK PROTEIN HSP-12.2-RELATED"/>
    <property type="match status" value="1"/>
</dbReference>
<reference evidence="6 9" key="1">
    <citation type="submission" date="2021-07" db="EMBL/GenBank/DDBJ databases">
        <authorList>
            <person name="Imarazene B."/>
            <person name="Zahm M."/>
            <person name="Klopp C."/>
            <person name="Cabau C."/>
            <person name="Beille S."/>
            <person name="Jouanno E."/>
            <person name="Castinel A."/>
            <person name="Lluch J."/>
            <person name="Gil L."/>
            <person name="Kuchtly C."/>
            <person name="Lopez Roques C."/>
            <person name="Donnadieu C."/>
            <person name="Parrinello H."/>
            <person name="Journot L."/>
            <person name="Du K."/>
            <person name="Schartl M."/>
            <person name="Retaux S."/>
            <person name="Guiguen Y."/>
        </authorList>
    </citation>
    <scope>NUCLEOTIDE SEQUENCE [LARGE SCALE GENOMIC DNA]</scope>
    <source>
        <strain evidence="6">Pach_M1</strain>
        <tissue evidence="6">Testis</tissue>
    </source>
</reference>
<dbReference type="KEGG" id="amex:103026461"/>
<dbReference type="Proteomes" id="UP000694621">
    <property type="component" value="Unplaced"/>
</dbReference>
<proteinExistence type="inferred from homology"/>
<organism evidence="7 8">
    <name type="scientific">Astyanax mexicanus</name>
    <name type="common">Blind cave fish</name>
    <name type="synonym">Astyanax fasciatus mexicanus</name>
    <dbReference type="NCBI Taxonomy" id="7994"/>
    <lineage>
        <taxon>Eukaryota</taxon>
        <taxon>Metazoa</taxon>
        <taxon>Chordata</taxon>
        <taxon>Craniata</taxon>
        <taxon>Vertebrata</taxon>
        <taxon>Euteleostomi</taxon>
        <taxon>Actinopterygii</taxon>
        <taxon>Neopterygii</taxon>
        <taxon>Teleostei</taxon>
        <taxon>Ostariophysi</taxon>
        <taxon>Characiformes</taxon>
        <taxon>Characoidei</taxon>
        <taxon>Acestrorhamphidae</taxon>
        <taxon>Acestrorhamphinae</taxon>
        <taxon>Astyanax</taxon>
    </lineage>
</organism>
<feature type="compositionally biased region" description="Basic and acidic residues" evidence="4">
    <location>
        <begin position="167"/>
        <end position="181"/>
    </location>
</feature>
<sequence length="209" mass="23298">MSQSAIESLFGDDSFFEPTFLLWPRRNMVQTSFREHFLQRRAQLMERFQADIQGSLFGELTDGLPRDLFETLDSLCSPSASRISANQAQDKTLAWTLDTQGFSPEEISVTVSGRRLEVMAAKTNLQPAASADADSKPTGFVQSVALPDHIDPTMLTCTQSQDGLLRIESETKQDPPEERVVPIRFRTSLDFPLTKEDTSSTEVSSKTTT</sequence>
<dbReference type="AlphaFoldDB" id="A0A8B9H8C8"/>
<evidence type="ECO:0000256" key="4">
    <source>
        <dbReference type="SAM" id="MobiDB-lite"/>
    </source>
</evidence>
<feature type="domain" description="SHSP" evidence="5">
    <location>
        <begin position="74"/>
        <end position="186"/>
    </location>
</feature>
<reference evidence="7" key="2">
    <citation type="submission" date="2025-05" db="UniProtKB">
        <authorList>
            <consortium name="Ensembl"/>
        </authorList>
    </citation>
    <scope>IDENTIFICATION</scope>
</reference>
<dbReference type="GO" id="GO:0005737">
    <property type="term" value="C:cytoplasm"/>
    <property type="evidence" value="ECO:0007669"/>
    <property type="project" value="TreeGrafter"/>
</dbReference>
<feature type="compositionally biased region" description="Low complexity" evidence="4">
    <location>
        <begin position="200"/>
        <end position="209"/>
    </location>
</feature>
<dbReference type="PROSITE" id="PS01031">
    <property type="entry name" value="SHSP"/>
    <property type="match status" value="1"/>
</dbReference>
<dbReference type="Ensembl" id="ENSAMXT00005010839.1">
    <property type="protein sequence ID" value="ENSAMXP00005009734.1"/>
    <property type="gene ID" value="ENSAMXG00005005506.1"/>
</dbReference>
<dbReference type="GO" id="GO:0042026">
    <property type="term" value="P:protein refolding"/>
    <property type="evidence" value="ECO:0007669"/>
    <property type="project" value="TreeGrafter"/>
</dbReference>
<dbReference type="Proteomes" id="UP000752171">
    <property type="component" value="Unassembled WGS sequence"/>
</dbReference>
<dbReference type="OrthoDB" id="8946669at2759"/>
<accession>A0A8B9H8C8</accession>
<dbReference type="GO" id="GO:0009408">
    <property type="term" value="P:response to heat"/>
    <property type="evidence" value="ECO:0007669"/>
    <property type="project" value="TreeGrafter"/>
</dbReference>
<evidence type="ECO:0000313" key="7">
    <source>
        <dbReference type="Ensembl" id="ENSAMXP00005009734.1"/>
    </source>
</evidence>
<dbReference type="SUPFAM" id="SSF49764">
    <property type="entry name" value="HSP20-like chaperones"/>
    <property type="match status" value="1"/>
</dbReference>
<evidence type="ECO:0000313" key="9">
    <source>
        <dbReference type="Proteomes" id="UP000752171"/>
    </source>
</evidence>
<dbReference type="GO" id="GO:0005634">
    <property type="term" value="C:nucleus"/>
    <property type="evidence" value="ECO:0007669"/>
    <property type="project" value="TreeGrafter"/>
</dbReference>
<dbReference type="GO" id="GO:0051082">
    <property type="term" value="F:unfolded protein binding"/>
    <property type="evidence" value="ECO:0007669"/>
    <property type="project" value="TreeGrafter"/>
</dbReference>
<comment type="similarity">
    <text evidence="2 3">Belongs to the small heat shock protein (HSP20) family.</text>
</comment>
<dbReference type="InterPro" id="IPR008978">
    <property type="entry name" value="HSP20-like_chaperone"/>
</dbReference>
<evidence type="ECO:0000313" key="8">
    <source>
        <dbReference type="Proteomes" id="UP000694621"/>
    </source>
</evidence>
<feature type="region of interest" description="Disordered" evidence="4">
    <location>
        <begin position="167"/>
        <end position="209"/>
    </location>
</feature>
<name>A0A8B9H8C8_ASTMX</name>
<evidence type="ECO:0000256" key="1">
    <source>
        <dbReference type="ARBA" id="ARBA00023016"/>
    </source>
</evidence>
<protein>
    <submittedName>
        <fullName evidence="6 7">Heat shock protein 30-like</fullName>
    </submittedName>
</protein>
<dbReference type="InterPro" id="IPR002068">
    <property type="entry name" value="A-crystallin/Hsp20_dom"/>
</dbReference>
<evidence type="ECO:0000256" key="3">
    <source>
        <dbReference type="RuleBase" id="RU003616"/>
    </source>
</evidence>
<dbReference type="Pfam" id="PF00011">
    <property type="entry name" value="HSP20"/>
    <property type="match status" value="1"/>
</dbReference>
<keyword evidence="1 6" id="KW-0346">Stress response</keyword>
<dbReference type="PANTHER" id="PTHR45640:SF2">
    <property type="entry name" value="HEAT SHOCK PROTEIN BETA-11-RELATED"/>
    <property type="match status" value="1"/>
</dbReference>